<evidence type="ECO:0000313" key="4">
    <source>
        <dbReference type="Proteomes" id="UP000054359"/>
    </source>
</evidence>
<feature type="region of interest" description="Disordered" evidence="1">
    <location>
        <begin position="171"/>
        <end position="193"/>
    </location>
</feature>
<dbReference type="Proteomes" id="UP000054359">
    <property type="component" value="Unassembled WGS sequence"/>
</dbReference>
<feature type="region of interest" description="Disordered" evidence="1">
    <location>
        <begin position="30"/>
        <end position="71"/>
    </location>
</feature>
<dbReference type="FunFam" id="3.30.1490.40:FF:000005">
    <property type="entry name" value="CD2 antigen cytoplasmic tail-binding protein 2"/>
    <property type="match status" value="1"/>
</dbReference>
<sequence length="355" mass="41335">MSERNKPQIYNHEELEAEIRRVRETEEFNEAANFKKSKHSLDSDEEDDEEELSKKYNVMDPSELEGQEEGTIDYDGEIKITPFNMREELEEGFFDKEGTYIFNKEADVIKDQWLDDIDWIKVKATEGSKRKLDDDADDSDEEPPQINLVEHYTEMLKLMQPKETVQKAICRLGGKSSSSRNASSRWKKKKDAVSLLADNETDEDYEKLQRLTSLADDIIHSGDMDIYQQTYEKLSFYVDSKRNSEKTDPSSTGDTEEALDMFGEDFDEKVDPSKTPVQPSENSPPHEAVDPNSEVMWEFKWDTSDDAKIYGPYPTSQMLHWTQEKYFDDGVLVRQVGKQDSEFYSSKRIDFELYL</sequence>
<proteinExistence type="predicted"/>
<reference evidence="3 4" key="1">
    <citation type="submission" date="2013-11" db="EMBL/GenBank/DDBJ databases">
        <title>Genome sequencing of Stegodyphus mimosarum.</title>
        <authorList>
            <person name="Bechsgaard J."/>
        </authorList>
    </citation>
    <scope>NUCLEOTIDE SEQUENCE [LARGE SCALE GENOMIC DNA]</scope>
</reference>
<evidence type="ECO:0000313" key="3">
    <source>
        <dbReference type="EMBL" id="KFM74431.1"/>
    </source>
</evidence>
<dbReference type="InterPro" id="IPR039905">
    <property type="entry name" value="CD2BP2/Lin1"/>
</dbReference>
<feature type="compositionally biased region" description="Acidic residues" evidence="1">
    <location>
        <begin position="62"/>
        <end position="71"/>
    </location>
</feature>
<dbReference type="SUPFAM" id="SSF55277">
    <property type="entry name" value="GYF domain"/>
    <property type="match status" value="1"/>
</dbReference>
<keyword evidence="4" id="KW-1185">Reference proteome</keyword>
<organism evidence="3 4">
    <name type="scientific">Stegodyphus mimosarum</name>
    <name type="common">African social velvet spider</name>
    <dbReference type="NCBI Taxonomy" id="407821"/>
    <lineage>
        <taxon>Eukaryota</taxon>
        <taxon>Metazoa</taxon>
        <taxon>Ecdysozoa</taxon>
        <taxon>Arthropoda</taxon>
        <taxon>Chelicerata</taxon>
        <taxon>Arachnida</taxon>
        <taxon>Araneae</taxon>
        <taxon>Araneomorphae</taxon>
        <taxon>Entelegynae</taxon>
        <taxon>Eresoidea</taxon>
        <taxon>Eresidae</taxon>
        <taxon>Stegodyphus</taxon>
    </lineage>
</organism>
<feature type="non-terminal residue" evidence="3">
    <location>
        <position position="355"/>
    </location>
</feature>
<dbReference type="InterPro" id="IPR035445">
    <property type="entry name" value="GYF-like_dom_sf"/>
</dbReference>
<evidence type="ECO:0000256" key="1">
    <source>
        <dbReference type="SAM" id="MobiDB-lite"/>
    </source>
</evidence>
<name>A0A087UAP2_STEMI</name>
<dbReference type="Pfam" id="PF02213">
    <property type="entry name" value="GYF"/>
    <property type="match status" value="1"/>
</dbReference>
<dbReference type="InterPro" id="IPR003169">
    <property type="entry name" value="GYF"/>
</dbReference>
<dbReference type="PROSITE" id="PS50829">
    <property type="entry name" value="GYF"/>
    <property type="match status" value="1"/>
</dbReference>
<feature type="domain" description="GYF" evidence="2">
    <location>
        <begin position="294"/>
        <end position="350"/>
    </location>
</feature>
<dbReference type="GO" id="GO:0005682">
    <property type="term" value="C:U5 snRNP"/>
    <property type="evidence" value="ECO:0007669"/>
    <property type="project" value="InterPro"/>
</dbReference>
<dbReference type="EMBL" id="KK119032">
    <property type="protein sequence ID" value="KFM74431.1"/>
    <property type="molecule type" value="Genomic_DNA"/>
</dbReference>
<evidence type="ECO:0000259" key="2">
    <source>
        <dbReference type="PROSITE" id="PS50829"/>
    </source>
</evidence>
<dbReference type="OMA" id="GENTNFY"/>
<dbReference type="SMART" id="SM00444">
    <property type="entry name" value="GYF"/>
    <property type="match status" value="1"/>
</dbReference>
<accession>A0A087UAP2</accession>
<feature type="compositionally biased region" description="Acidic residues" evidence="1">
    <location>
        <begin position="254"/>
        <end position="268"/>
    </location>
</feature>
<gene>
    <name evidence="3" type="ORF">X975_12747</name>
</gene>
<dbReference type="PANTHER" id="PTHR13138">
    <property type="entry name" value="PROTEIN LIN1"/>
    <property type="match status" value="1"/>
</dbReference>
<protein>
    <submittedName>
        <fullName evidence="3">CD2 antigen cytoplasmic tail-binding protein 2</fullName>
    </submittedName>
</protein>
<dbReference type="AlphaFoldDB" id="A0A087UAP2"/>
<feature type="compositionally biased region" description="Low complexity" evidence="1">
    <location>
        <begin position="175"/>
        <end position="184"/>
    </location>
</feature>
<dbReference type="PANTHER" id="PTHR13138:SF3">
    <property type="entry name" value="CD2 ANTIGEN CYTOPLASMIC TAIL-BINDING PROTEIN 2"/>
    <property type="match status" value="1"/>
</dbReference>
<dbReference type="OrthoDB" id="331341at2759"/>
<feature type="region of interest" description="Disordered" evidence="1">
    <location>
        <begin position="241"/>
        <end position="292"/>
    </location>
</feature>
<dbReference type="Gene3D" id="3.30.1490.40">
    <property type="match status" value="1"/>
</dbReference>
<dbReference type="STRING" id="407821.A0A087UAP2"/>